<dbReference type="AlphaFoldDB" id="A0A5F1YTW2"/>
<keyword evidence="3" id="KW-1185">Reference proteome</keyword>
<dbReference type="RefSeq" id="WP_135593054.1">
    <property type="nucleotide sequence ID" value="NZ_RQEZ01000048.1"/>
</dbReference>
<dbReference type="EMBL" id="RQFA01000066">
    <property type="protein sequence ID" value="TGK30902.1"/>
    <property type="molecule type" value="Genomic_DNA"/>
</dbReference>
<keyword evidence="2" id="KW-0808">Transferase</keyword>
<reference evidence="2" key="1">
    <citation type="journal article" date="2019" name="PLoS Negl. Trop. Dis.">
        <title>Revisiting the worldwide diversity of Leptospira species in the environment.</title>
        <authorList>
            <person name="Vincent A.T."/>
            <person name="Schiettekatte O."/>
            <person name="Bourhy P."/>
            <person name="Veyrier F.J."/>
            <person name="Picardeau M."/>
        </authorList>
    </citation>
    <scope>NUCLEOTIDE SEQUENCE [LARGE SCALE GENOMIC DNA]</scope>
    <source>
        <strain evidence="2">201800299</strain>
    </source>
</reference>
<dbReference type="OrthoDB" id="305760at2"/>
<feature type="domain" description="Glycosyltransferase 2-like" evidence="1">
    <location>
        <begin position="6"/>
        <end position="132"/>
    </location>
</feature>
<name>A0A5F1YTW2_9LEPT</name>
<evidence type="ECO:0000313" key="3">
    <source>
        <dbReference type="Proteomes" id="UP000298277"/>
    </source>
</evidence>
<dbReference type="PANTHER" id="PTHR22916">
    <property type="entry name" value="GLYCOSYLTRANSFERASE"/>
    <property type="match status" value="1"/>
</dbReference>
<evidence type="ECO:0000313" key="2">
    <source>
        <dbReference type="EMBL" id="TGK30902.1"/>
    </source>
</evidence>
<evidence type="ECO:0000259" key="1">
    <source>
        <dbReference type="Pfam" id="PF00535"/>
    </source>
</evidence>
<dbReference type="Pfam" id="PF00535">
    <property type="entry name" value="Glycos_transf_2"/>
    <property type="match status" value="1"/>
</dbReference>
<accession>A0A5F1YTW2</accession>
<dbReference type="Proteomes" id="UP000298277">
    <property type="component" value="Unassembled WGS sequence"/>
</dbReference>
<dbReference type="Gene3D" id="3.90.550.10">
    <property type="entry name" value="Spore Coat Polysaccharide Biosynthesis Protein SpsA, Chain A"/>
    <property type="match status" value="1"/>
</dbReference>
<sequence>MSDVTFLVPAFNAEAFIAECLFSIQKQTFTNWNAIVIDDGSADSTSEIVKGFLNDKRFSLHKNSSNLGLAGVRNLGIELTKGKTWIAWLDSDDIAHPQKLGYQIEFLRKSPNVGLLGTWVKTFGSYKVDWKYPVSDEEIRCRMMFEDPFATSSLIVKRGLLDSAEFRFQEEFAPAEDYDLWSRLIERTEAHNVPRFLTFYRIHHSNASNLAKEKQRAAVQKIQTREVIKVGASIPQDFESHRWISSITDRADEQKRLEETLLWIDKLTSLFVLRGGRPETIRSVVGEKWQALCYRSRAIGVRRFFFWIKTAKYRNYNILKYVPRFLLRVLLDVIFRRI</sequence>
<organism evidence="2 3">
    <name type="scientific">Leptospira gomenensis</name>
    <dbReference type="NCBI Taxonomy" id="2484974"/>
    <lineage>
        <taxon>Bacteria</taxon>
        <taxon>Pseudomonadati</taxon>
        <taxon>Spirochaetota</taxon>
        <taxon>Spirochaetia</taxon>
        <taxon>Leptospirales</taxon>
        <taxon>Leptospiraceae</taxon>
        <taxon>Leptospira</taxon>
    </lineage>
</organism>
<dbReference type="CDD" id="cd00761">
    <property type="entry name" value="Glyco_tranf_GTA_type"/>
    <property type="match status" value="1"/>
</dbReference>
<gene>
    <name evidence="2" type="ORF">EHQ17_14350</name>
</gene>
<dbReference type="GO" id="GO:0016758">
    <property type="term" value="F:hexosyltransferase activity"/>
    <property type="evidence" value="ECO:0007669"/>
    <property type="project" value="UniProtKB-ARBA"/>
</dbReference>
<proteinExistence type="predicted"/>
<dbReference type="PANTHER" id="PTHR22916:SF3">
    <property type="entry name" value="UDP-GLCNAC:BETAGAL BETA-1,3-N-ACETYLGLUCOSAMINYLTRANSFERASE-LIKE PROTEIN 1"/>
    <property type="match status" value="1"/>
</dbReference>
<dbReference type="InterPro" id="IPR029044">
    <property type="entry name" value="Nucleotide-diphossugar_trans"/>
</dbReference>
<protein>
    <submittedName>
        <fullName evidence="2">Glycosyltransferase family 2 protein</fullName>
    </submittedName>
</protein>
<dbReference type="InterPro" id="IPR001173">
    <property type="entry name" value="Glyco_trans_2-like"/>
</dbReference>
<comment type="caution">
    <text evidence="2">The sequence shown here is derived from an EMBL/GenBank/DDBJ whole genome shotgun (WGS) entry which is preliminary data.</text>
</comment>
<dbReference type="SUPFAM" id="SSF53448">
    <property type="entry name" value="Nucleotide-diphospho-sugar transferases"/>
    <property type="match status" value="1"/>
</dbReference>